<dbReference type="Proteomes" id="UP000001740">
    <property type="component" value="Chromosome"/>
</dbReference>
<evidence type="ECO:0000313" key="2">
    <source>
        <dbReference type="Proteomes" id="UP000001740"/>
    </source>
</evidence>
<name>A0A0K0GHW8_XANOP</name>
<protein>
    <submittedName>
        <fullName evidence="1">Uncharacterized protein</fullName>
    </submittedName>
</protein>
<dbReference type="KEGG" id="xop:PXO_05504"/>
<gene>
    <name evidence="1" type="ordered locus">PXO_05504</name>
</gene>
<dbReference type="AlphaFoldDB" id="A0A0K0GHW8"/>
<dbReference type="HOGENOM" id="CLU_1124180_0_0_6"/>
<evidence type="ECO:0000313" key="1">
    <source>
        <dbReference type="EMBL" id="ACD57829.1"/>
    </source>
</evidence>
<dbReference type="EMBL" id="CP000967">
    <property type="protein sequence ID" value="ACD57829.1"/>
    <property type="molecule type" value="Genomic_DNA"/>
</dbReference>
<organism evidence="1 2">
    <name type="scientific">Xanthomonas oryzae pv. oryzae (strain PXO99A)</name>
    <dbReference type="NCBI Taxonomy" id="360094"/>
    <lineage>
        <taxon>Bacteria</taxon>
        <taxon>Pseudomonadati</taxon>
        <taxon>Pseudomonadota</taxon>
        <taxon>Gammaproteobacteria</taxon>
        <taxon>Lysobacterales</taxon>
        <taxon>Lysobacteraceae</taxon>
        <taxon>Xanthomonas</taxon>
    </lineage>
</organism>
<sequence length="247" mass="26951">MVHHVLDPRFQAGAANAVNHIVDTYAAARLVTHTVSQKYRDGVHAVTEGIDRAERSVTQTCGVTRHAVAKGVAQAKHAATKTYDAAKHAVVEGVERGERAAAKTYDASRHAVSQATDAAVRSGTQMYDSAKHRASQGIDAAKHATGQAYDTLMPRGQCATPNAMASPMPARSTVWQSLATPCGWRAPLPVSAPPRIYRSSQHRCMTRCSERRRSISSGRSTWRWMRSNASRIRMVPAPAARRQWSSR</sequence>
<reference evidence="1 2" key="1">
    <citation type="journal article" date="2008" name="BMC Genomics">
        <title>Genome sequence and rapid evolution of the rice pathogen Xanthomonas oryzae pv. oryzae PXO99A.</title>
        <authorList>
            <person name="Salzberg S.L."/>
            <person name="Sommer D.D."/>
            <person name="Schatz M.C."/>
            <person name="Phillippy A.M."/>
            <person name="Rabinowicz P.D."/>
            <person name="Tsuge S."/>
            <person name="Furutani A."/>
            <person name="Ochiai H."/>
            <person name="Delcher A.L."/>
            <person name="Kelley D."/>
            <person name="Madupu R."/>
            <person name="Puiu D."/>
            <person name="Radune D."/>
            <person name="Shumway M."/>
            <person name="Trapnell C."/>
            <person name="Aparna G."/>
            <person name="Jha G."/>
            <person name="Pandey A."/>
            <person name="Patil P.B."/>
            <person name="Ishihara H."/>
            <person name="Meyer D.F."/>
            <person name="Szurek B."/>
            <person name="Verdier V."/>
            <person name="Koebnik R."/>
            <person name="Dow J.M."/>
            <person name="Ryan R.P."/>
            <person name="Hirata H."/>
            <person name="Tsuyumu S."/>
            <person name="Won Lee S."/>
            <person name="Seo Y.S."/>
            <person name="Sriariyanum M."/>
            <person name="Ronald P.C."/>
            <person name="Sonti R.V."/>
            <person name="Van Sluys M.A."/>
            <person name="Leach J.E."/>
            <person name="White F.F."/>
            <person name="Bogdanove A.J."/>
        </authorList>
    </citation>
    <scope>NUCLEOTIDE SEQUENCE [LARGE SCALE GENOMIC DNA]</scope>
    <source>
        <strain evidence="1 2">PXO99A</strain>
    </source>
</reference>
<proteinExistence type="predicted"/>
<accession>A0A0K0GHW8</accession>